<name>R7QE85_CHOCR</name>
<evidence type="ECO:0000256" key="1">
    <source>
        <dbReference type="SAM" id="MobiDB-lite"/>
    </source>
</evidence>
<feature type="region of interest" description="Disordered" evidence="1">
    <location>
        <begin position="118"/>
        <end position="300"/>
    </location>
</feature>
<feature type="compositionally biased region" description="Low complexity" evidence="1">
    <location>
        <begin position="122"/>
        <end position="139"/>
    </location>
</feature>
<protein>
    <submittedName>
        <fullName evidence="2">Uncharacterized protein</fullName>
    </submittedName>
</protein>
<dbReference type="Proteomes" id="UP000012073">
    <property type="component" value="Unassembled WGS sequence"/>
</dbReference>
<accession>R7QE85</accession>
<keyword evidence="3" id="KW-1185">Reference proteome</keyword>
<organism evidence="2 3">
    <name type="scientific">Chondrus crispus</name>
    <name type="common">Carrageen Irish moss</name>
    <name type="synonym">Polymorpha crispa</name>
    <dbReference type="NCBI Taxonomy" id="2769"/>
    <lineage>
        <taxon>Eukaryota</taxon>
        <taxon>Rhodophyta</taxon>
        <taxon>Florideophyceae</taxon>
        <taxon>Rhodymeniophycidae</taxon>
        <taxon>Gigartinales</taxon>
        <taxon>Gigartinaceae</taxon>
        <taxon>Chondrus</taxon>
    </lineage>
</organism>
<evidence type="ECO:0000313" key="2">
    <source>
        <dbReference type="EMBL" id="CDF36389.1"/>
    </source>
</evidence>
<dbReference type="Gramene" id="CDF36389">
    <property type="protein sequence ID" value="CDF36389"/>
    <property type="gene ID" value="CHC_T00004713001"/>
</dbReference>
<dbReference type="KEGG" id="ccp:CHC_T00004713001"/>
<dbReference type="RefSeq" id="XP_005716208.1">
    <property type="nucleotide sequence ID" value="XM_005716151.1"/>
</dbReference>
<proteinExistence type="predicted"/>
<dbReference type="EMBL" id="HG001775">
    <property type="protein sequence ID" value="CDF36389.1"/>
    <property type="molecule type" value="Genomic_DNA"/>
</dbReference>
<feature type="compositionally biased region" description="Acidic residues" evidence="1">
    <location>
        <begin position="161"/>
        <end position="173"/>
    </location>
</feature>
<sequence length="300" mass="32751">MSKENLYRLGETFAKMRDMYRVIDSRTASSGGFRTDMRSYAETLELAIHDIREAQTLLNPLNETGASVPHSHLELARDLLKQTITTMRSSMDPDRVLRVHDRMAIYDDMTNFVAEQRLKPRGSSAASGSSLPGLEGPGADAVGGPGEGIKNDAKRSLSDLSGEEEPSPFESDDQSPKKQATSRKRLSMSNSSEVTWRGQAMFKGNGKRITRDGPHLVITDSGLPPSPAISPRVKPARRRTVMHSDSLAGRLATAEQSQNTTTTRARATRARKTRATTTVSAKKRKPTSRKLASPTAGETA</sequence>
<dbReference type="GeneID" id="17323925"/>
<reference evidence="3" key="1">
    <citation type="journal article" date="2013" name="Proc. Natl. Acad. Sci. U.S.A.">
        <title>Genome structure and metabolic features in the red seaweed Chondrus crispus shed light on evolution of the Archaeplastida.</title>
        <authorList>
            <person name="Collen J."/>
            <person name="Porcel B."/>
            <person name="Carre W."/>
            <person name="Ball S.G."/>
            <person name="Chaparro C."/>
            <person name="Tonon T."/>
            <person name="Barbeyron T."/>
            <person name="Michel G."/>
            <person name="Noel B."/>
            <person name="Valentin K."/>
            <person name="Elias M."/>
            <person name="Artiguenave F."/>
            <person name="Arun A."/>
            <person name="Aury J.M."/>
            <person name="Barbosa-Neto J.F."/>
            <person name="Bothwell J.H."/>
            <person name="Bouget F.Y."/>
            <person name="Brillet L."/>
            <person name="Cabello-Hurtado F."/>
            <person name="Capella-Gutierrez S."/>
            <person name="Charrier B."/>
            <person name="Cladiere L."/>
            <person name="Cock J.M."/>
            <person name="Coelho S.M."/>
            <person name="Colleoni C."/>
            <person name="Czjzek M."/>
            <person name="Da Silva C."/>
            <person name="Delage L."/>
            <person name="Denoeud F."/>
            <person name="Deschamps P."/>
            <person name="Dittami S.M."/>
            <person name="Gabaldon T."/>
            <person name="Gachon C.M."/>
            <person name="Groisillier A."/>
            <person name="Herve C."/>
            <person name="Jabbari K."/>
            <person name="Katinka M."/>
            <person name="Kloareg B."/>
            <person name="Kowalczyk N."/>
            <person name="Labadie K."/>
            <person name="Leblanc C."/>
            <person name="Lopez P.J."/>
            <person name="McLachlan D.H."/>
            <person name="Meslet-Cladiere L."/>
            <person name="Moustafa A."/>
            <person name="Nehr Z."/>
            <person name="Nyvall Collen P."/>
            <person name="Panaud O."/>
            <person name="Partensky F."/>
            <person name="Poulain J."/>
            <person name="Rensing S.A."/>
            <person name="Rousvoal S."/>
            <person name="Samson G."/>
            <person name="Symeonidi A."/>
            <person name="Weissenbach J."/>
            <person name="Zambounis A."/>
            <person name="Wincker P."/>
            <person name="Boyen C."/>
        </authorList>
    </citation>
    <scope>NUCLEOTIDE SEQUENCE [LARGE SCALE GENOMIC DNA]</scope>
    <source>
        <strain evidence="3">cv. Stackhouse</strain>
    </source>
</reference>
<gene>
    <name evidence="2" type="ORF">CHC_T00004713001</name>
</gene>
<dbReference type="AlphaFoldDB" id="R7QE85"/>
<evidence type="ECO:0000313" key="3">
    <source>
        <dbReference type="Proteomes" id="UP000012073"/>
    </source>
</evidence>